<feature type="region of interest" description="Disordered" evidence="1">
    <location>
        <begin position="259"/>
        <end position="282"/>
    </location>
</feature>
<keyword evidence="2" id="KW-0812">Transmembrane</keyword>
<name>A0A7S1S411_ALECA</name>
<sequence>MLRDFCLRCCTLVLVIAGGLAALCSLAPVALLPVVGAAAIVVLLPLLFAVDSCRRAEVRHAAECAEVIFAKRSGQTPGLPDKLRGVFWFATNKAEELLFTLEGEEFDKGKRRIAIASGAPYNWTYNADCEGWSYWFSLRLGFMFCSKLHINFEDDEMTSARMPLYLCNCIRCPMGMWWTLKQIDENTWDRPIFLYCMPWRKWEMGSYIFKRVIDENGNRLPAFNDMVKSVEEGLEGYPKKPAQQIMNGTSGCSCFARGGDGGSRTRAARVTPADLKAEAEDA</sequence>
<gene>
    <name evidence="3" type="ORF">ACAT0790_LOCUS60861</name>
</gene>
<feature type="transmembrane region" description="Helical" evidence="2">
    <location>
        <begin position="31"/>
        <end position="50"/>
    </location>
</feature>
<evidence type="ECO:0000256" key="1">
    <source>
        <dbReference type="SAM" id="MobiDB-lite"/>
    </source>
</evidence>
<accession>A0A7S1S411</accession>
<evidence type="ECO:0000313" key="3">
    <source>
        <dbReference type="EMBL" id="CAD9184089.1"/>
    </source>
</evidence>
<reference evidence="3" key="1">
    <citation type="submission" date="2021-01" db="EMBL/GenBank/DDBJ databases">
        <authorList>
            <person name="Corre E."/>
            <person name="Pelletier E."/>
            <person name="Niang G."/>
            <person name="Scheremetjew M."/>
            <person name="Finn R."/>
            <person name="Kale V."/>
            <person name="Holt S."/>
            <person name="Cochrane G."/>
            <person name="Meng A."/>
            <person name="Brown T."/>
            <person name="Cohen L."/>
        </authorList>
    </citation>
    <scope>NUCLEOTIDE SEQUENCE</scope>
    <source>
        <strain evidence="3">OF101</strain>
    </source>
</reference>
<keyword evidence="2" id="KW-1133">Transmembrane helix</keyword>
<proteinExistence type="predicted"/>
<evidence type="ECO:0000256" key="2">
    <source>
        <dbReference type="SAM" id="Phobius"/>
    </source>
</evidence>
<organism evidence="3">
    <name type="scientific">Alexandrium catenella</name>
    <name type="common">Red tide dinoflagellate</name>
    <name type="synonym">Gonyaulax catenella</name>
    <dbReference type="NCBI Taxonomy" id="2925"/>
    <lineage>
        <taxon>Eukaryota</taxon>
        <taxon>Sar</taxon>
        <taxon>Alveolata</taxon>
        <taxon>Dinophyceae</taxon>
        <taxon>Gonyaulacales</taxon>
        <taxon>Pyrocystaceae</taxon>
        <taxon>Alexandrium</taxon>
    </lineage>
</organism>
<dbReference type="AlphaFoldDB" id="A0A7S1S411"/>
<protein>
    <submittedName>
        <fullName evidence="3">Uncharacterized protein</fullName>
    </submittedName>
</protein>
<keyword evidence="2" id="KW-0472">Membrane</keyword>
<dbReference type="EMBL" id="HBGE01102164">
    <property type="protein sequence ID" value="CAD9184089.1"/>
    <property type="molecule type" value="Transcribed_RNA"/>
</dbReference>